<reference evidence="2" key="1">
    <citation type="submission" date="2023-08" db="EMBL/GenBank/DDBJ databases">
        <authorList>
            <person name="Chen Y."/>
            <person name="Shah S."/>
            <person name="Dougan E. K."/>
            <person name="Thang M."/>
            <person name="Chan C."/>
        </authorList>
    </citation>
    <scope>NUCLEOTIDE SEQUENCE</scope>
</reference>
<keyword evidence="1" id="KW-1133">Transmembrane helix</keyword>
<sequence>MAPKHGVILAKPSFRSATKPGHKRSQITAMAHWGPKVLYFGAGLWWCFTPMYLFAYEMVQLMGQEKPTGLEVLLIKALAMYCLFLGVGCFLAARSESFIACAVSLWTMLGICAYFAFVFYPFDVRLANSPYFGTPAYFAIWSSWILSVLLVVAALVHDYRLPIGEKLC</sequence>
<evidence type="ECO:0000313" key="2">
    <source>
        <dbReference type="EMBL" id="CAJ1382458.1"/>
    </source>
</evidence>
<protein>
    <submittedName>
        <fullName evidence="2">Uncharacterized protein</fullName>
    </submittedName>
</protein>
<comment type="caution">
    <text evidence="2">The sequence shown here is derived from an EMBL/GenBank/DDBJ whole genome shotgun (WGS) entry which is preliminary data.</text>
</comment>
<organism evidence="2 3">
    <name type="scientific">Effrenium voratum</name>
    <dbReference type="NCBI Taxonomy" id="2562239"/>
    <lineage>
        <taxon>Eukaryota</taxon>
        <taxon>Sar</taxon>
        <taxon>Alveolata</taxon>
        <taxon>Dinophyceae</taxon>
        <taxon>Suessiales</taxon>
        <taxon>Symbiodiniaceae</taxon>
        <taxon>Effrenium</taxon>
    </lineage>
</organism>
<keyword evidence="1" id="KW-0812">Transmembrane</keyword>
<proteinExistence type="predicted"/>
<gene>
    <name evidence="2" type="ORF">EVOR1521_LOCUS9825</name>
</gene>
<evidence type="ECO:0000256" key="1">
    <source>
        <dbReference type="SAM" id="Phobius"/>
    </source>
</evidence>
<feature type="transmembrane region" description="Helical" evidence="1">
    <location>
        <begin position="134"/>
        <end position="156"/>
    </location>
</feature>
<keyword evidence="3" id="KW-1185">Reference proteome</keyword>
<accession>A0AA36MXL8</accession>
<dbReference type="AlphaFoldDB" id="A0AA36MXL8"/>
<feature type="transmembrane region" description="Helical" evidence="1">
    <location>
        <begin position="73"/>
        <end position="91"/>
    </location>
</feature>
<feature type="transmembrane region" description="Helical" evidence="1">
    <location>
        <begin position="98"/>
        <end position="122"/>
    </location>
</feature>
<evidence type="ECO:0000313" key="3">
    <source>
        <dbReference type="Proteomes" id="UP001178507"/>
    </source>
</evidence>
<name>A0AA36MXL8_9DINO</name>
<keyword evidence="1" id="KW-0472">Membrane</keyword>
<feature type="transmembrane region" description="Helical" evidence="1">
    <location>
        <begin position="33"/>
        <end position="53"/>
    </location>
</feature>
<dbReference type="EMBL" id="CAUJNA010000902">
    <property type="protein sequence ID" value="CAJ1382458.1"/>
    <property type="molecule type" value="Genomic_DNA"/>
</dbReference>
<dbReference type="Proteomes" id="UP001178507">
    <property type="component" value="Unassembled WGS sequence"/>
</dbReference>